<protein>
    <submittedName>
        <fullName evidence="3">SPW repeat protein</fullName>
    </submittedName>
</protein>
<dbReference type="RefSeq" id="WP_200317574.1">
    <property type="nucleotide sequence ID" value="NZ_JAENJH010000002.1"/>
</dbReference>
<evidence type="ECO:0000256" key="1">
    <source>
        <dbReference type="SAM" id="Phobius"/>
    </source>
</evidence>
<keyword evidence="4" id="KW-1185">Reference proteome</keyword>
<reference evidence="3" key="1">
    <citation type="submission" date="2020-12" db="EMBL/GenBank/DDBJ databases">
        <title>Prauserella sp. ASG 168, a novel actinomycete isolated from cave rock.</title>
        <authorList>
            <person name="Suriyachadkun C."/>
        </authorList>
    </citation>
    <scope>NUCLEOTIDE SEQUENCE</scope>
    <source>
        <strain evidence="3">ASG 168</strain>
    </source>
</reference>
<name>A0A934V4M5_9PSEU</name>
<comment type="caution">
    <text evidence="3">The sequence shown here is derived from an EMBL/GenBank/DDBJ whole genome shotgun (WGS) entry which is preliminary data.</text>
</comment>
<evidence type="ECO:0000313" key="4">
    <source>
        <dbReference type="Proteomes" id="UP000635245"/>
    </source>
</evidence>
<accession>A0A934V4M5</accession>
<dbReference type="EMBL" id="JAENJH010000002">
    <property type="protein sequence ID" value="MBK1784869.1"/>
    <property type="molecule type" value="Genomic_DNA"/>
</dbReference>
<dbReference type="AlphaFoldDB" id="A0A934V4M5"/>
<organism evidence="3 4">
    <name type="scientific">Prauserella cavernicola</name>
    <dbReference type="NCBI Taxonomy" id="2800127"/>
    <lineage>
        <taxon>Bacteria</taxon>
        <taxon>Bacillati</taxon>
        <taxon>Actinomycetota</taxon>
        <taxon>Actinomycetes</taxon>
        <taxon>Pseudonocardiales</taxon>
        <taxon>Pseudonocardiaceae</taxon>
        <taxon>Prauserella</taxon>
    </lineage>
</organism>
<keyword evidence="1" id="KW-1133">Transmembrane helix</keyword>
<feature type="transmembrane region" description="Helical" evidence="1">
    <location>
        <begin position="54"/>
        <end position="71"/>
    </location>
</feature>
<dbReference type="InterPro" id="IPR005530">
    <property type="entry name" value="SPW"/>
</dbReference>
<evidence type="ECO:0000259" key="2">
    <source>
        <dbReference type="Pfam" id="PF03779"/>
    </source>
</evidence>
<dbReference type="Proteomes" id="UP000635245">
    <property type="component" value="Unassembled WGS sequence"/>
</dbReference>
<feature type="domain" description="SPW repeat-containing integral membrane" evidence="2">
    <location>
        <begin position="25"/>
        <end position="120"/>
    </location>
</feature>
<feature type="transmembrane region" description="Helical" evidence="1">
    <location>
        <begin position="108"/>
        <end position="127"/>
    </location>
</feature>
<evidence type="ECO:0000313" key="3">
    <source>
        <dbReference type="EMBL" id="MBK1784869.1"/>
    </source>
</evidence>
<keyword evidence="1" id="KW-0472">Membrane</keyword>
<gene>
    <name evidence="3" type="ORF">JHE00_11070</name>
</gene>
<proteinExistence type="predicted"/>
<keyword evidence="1" id="KW-0812">Transmembrane</keyword>
<feature type="transmembrane region" description="Helical" evidence="1">
    <location>
        <begin position="77"/>
        <end position="96"/>
    </location>
</feature>
<sequence>MPTARANHLWTGPATEGRLTPSLPSSIMFLSAVWLGFAPFALDYSASTTAETSDVLVAAIAGTLALIRVLAPRDLPWLSLINAGLGAWLIVAAFAFDEPGQNPAVVNDLLIGVVLLVLGLASATMTYRQRAAERDGEQPSVR</sequence>
<dbReference type="Pfam" id="PF03779">
    <property type="entry name" value="SPW"/>
    <property type="match status" value="1"/>
</dbReference>
<feature type="transmembrane region" description="Helical" evidence="1">
    <location>
        <begin position="23"/>
        <end position="42"/>
    </location>
</feature>